<dbReference type="Gramene" id="Zm00001eb330910_T001">
    <property type="protein sequence ID" value="Zm00001eb330910_P001"/>
    <property type="gene ID" value="Zm00001eb330910"/>
</dbReference>
<evidence type="ECO:0000256" key="5">
    <source>
        <dbReference type="ARBA" id="ARBA00023242"/>
    </source>
</evidence>
<dbReference type="AlphaFoldDB" id="F1DJV8"/>
<dbReference type="Gene3D" id="2.170.150.80">
    <property type="entry name" value="NAC domain"/>
    <property type="match status" value="1"/>
</dbReference>
<comment type="subcellular location">
    <subcellularLocation>
        <location evidence="1">Nucleus</location>
    </subcellularLocation>
</comment>
<dbReference type="eggNOG" id="ENOG502QSPY">
    <property type="taxonomic scope" value="Eukaryota"/>
</dbReference>
<dbReference type="Proteomes" id="UP000007305">
    <property type="component" value="Chromosome 7"/>
</dbReference>
<reference evidence="10" key="4">
    <citation type="submission" date="2019-04" db="EMBL/GenBank/DDBJ databases">
        <title>A NAC member in sorghum that induced by various abiotic stresses.</title>
        <authorList>
            <person name="Rui M.H."/>
            <person name="Zhou J.X."/>
            <person name="Lu M."/>
        </authorList>
    </citation>
    <scope>NUCLEOTIDE SEQUENCE</scope>
</reference>
<dbReference type="EMBL" id="MK737963">
    <property type="protein sequence ID" value="QGM49273.1"/>
    <property type="molecule type" value="mRNA"/>
</dbReference>
<evidence type="ECO:0000313" key="9">
    <source>
        <dbReference type="EMBL" id="ONM60901.1"/>
    </source>
</evidence>
<dbReference type="HOGENOM" id="CLU_035664_6_4_1"/>
<dbReference type="OMA" id="YSNMWKF"/>
<dbReference type="PANTHER" id="PTHR31744">
    <property type="entry name" value="PROTEIN CUP-SHAPED COTYLEDON 2-RELATED"/>
    <property type="match status" value="1"/>
</dbReference>
<name>F1DJV8_MAIZE</name>
<dbReference type="FunCoup" id="F1DJV8">
    <property type="interactions" value="295"/>
</dbReference>
<evidence type="ECO:0000313" key="12">
    <source>
        <dbReference type="Proteomes" id="UP000007305"/>
    </source>
</evidence>
<evidence type="ECO:0000256" key="3">
    <source>
        <dbReference type="ARBA" id="ARBA00023125"/>
    </source>
</evidence>
<organism evidence="8">
    <name type="scientific">Zea mays</name>
    <name type="common">Maize</name>
    <dbReference type="NCBI Taxonomy" id="4577"/>
    <lineage>
        <taxon>Eukaryota</taxon>
        <taxon>Viridiplantae</taxon>
        <taxon>Streptophyta</taxon>
        <taxon>Embryophyta</taxon>
        <taxon>Tracheophyta</taxon>
        <taxon>Spermatophyta</taxon>
        <taxon>Magnoliopsida</taxon>
        <taxon>Liliopsida</taxon>
        <taxon>Poales</taxon>
        <taxon>Poaceae</taxon>
        <taxon>PACMAD clade</taxon>
        <taxon>Panicoideae</taxon>
        <taxon>Andropogonodae</taxon>
        <taxon>Andropogoneae</taxon>
        <taxon>Tripsacinae</taxon>
        <taxon>Zea</taxon>
    </lineage>
</organism>
<dbReference type="PaxDb" id="4577-GRMZM2G181605_P01"/>
<dbReference type="Pfam" id="PF02365">
    <property type="entry name" value="NAM"/>
    <property type="match status" value="1"/>
</dbReference>
<dbReference type="EMBL" id="HQ858716">
    <property type="protein sequence ID" value="ADX60128.1"/>
    <property type="molecule type" value="mRNA"/>
</dbReference>
<evidence type="ECO:0000313" key="10">
    <source>
        <dbReference type="EMBL" id="QGM49273.1"/>
    </source>
</evidence>
<sequence length="318" mass="35344">MASSSRLDLPPGFRFHPTDEEVVSHYLTHKALDSRFSCVVIADADLNKIEPWDLPSKAKMGEKEWFFFCHKDRKYPTGMRTNRATASGYWKATGKDKEIFRGSSSSPRRVLVGMKKTLVFYTGRAPRGGKTPWVMHEYRLEGSLPHNLHRGAKDEWAVCKVINKDLAGKAGQQQMAPPPHAVSVGMERSDSLAFLDDLVLDNADDLPPLVDSTTYAAGSLFAAAGTTTTTNDDSGGYQQATKAEPQPQLPAPSNSPYQHQQQAIRRHCKAEAPAPAMVLSPSRETPGADMFQLQHVDELLQLDGGFMEDYYNMNMWKV</sequence>
<dbReference type="EnsemblPlants" id="Zm00001eb330910_T001">
    <property type="protein sequence ID" value="Zm00001eb330910_P001"/>
    <property type="gene ID" value="Zm00001eb330910"/>
</dbReference>
<reference evidence="9 12" key="3">
    <citation type="submission" date="2015-12" db="EMBL/GenBank/DDBJ databases">
        <title>Update maize B73 reference genome by single molecule sequencing technologies.</title>
        <authorList>
            <consortium name="Maize Genome Sequencing Project"/>
            <person name="Ware D."/>
        </authorList>
    </citation>
    <scope>NUCLEOTIDE SEQUENCE [LARGE SCALE GENOMIC DNA]</scope>
    <source>
        <strain evidence="12">cv. B73</strain>
        <tissue evidence="9">Seedling</tissue>
    </source>
</reference>
<dbReference type="FunFam" id="2.170.150.80:FF:000006">
    <property type="entry name" value="NAC domain-containing protein 100-like"/>
    <property type="match status" value="1"/>
</dbReference>
<feature type="compositionally biased region" description="Polar residues" evidence="6">
    <location>
        <begin position="231"/>
        <end position="241"/>
    </location>
</feature>
<keyword evidence="4" id="KW-0804">Transcription</keyword>
<feature type="domain" description="NAC" evidence="7">
    <location>
        <begin position="9"/>
        <end position="164"/>
    </location>
</feature>
<dbReference type="RefSeq" id="NP_001308366.1">
    <property type="nucleotide sequence ID" value="NM_001321437.1"/>
</dbReference>
<dbReference type="GO" id="GO:0006355">
    <property type="term" value="P:regulation of DNA-templated transcription"/>
    <property type="evidence" value="ECO:0007669"/>
    <property type="project" value="InterPro"/>
</dbReference>
<accession>F1DJV8</accession>
<gene>
    <name evidence="11" type="primary">LOC107403159</name>
    <name evidence="9" type="ORF">ZEAMMB73_Zm00001d022517</name>
    <name evidence="10" type="ORF">Zma004844</name>
</gene>
<reference evidence="11" key="6">
    <citation type="submission" date="2021-05" db="UniProtKB">
        <authorList>
            <consortium name="EnsemblPlants"/>
        </authorList>
    </citation>
    <scope>IDENTIFICATION</scope>
    <source>
        <strain evidence="11">cv. B73</strain>
    </source>
</reference>
<dbReference type="PANTHER" id="PTHR31744:SF54">
    <property type="entry name" value="NAC TRANSCRIPTION FACTOR 15"/>
    <property type="match status" value="1"/>
</dbReference>
<keyword evidence="12" id="KW-1185">Reference proteome</keyword>
<dbReference type="KEGG" id="zma:107403159"/>
<evidence type="ECO:0000313" key="11">
    <source>
        <dbReference type="EnsemblPlants" id="Zm00001eb330910_P001"/>
    </source>
</evidence>
<evidence type="ECO:0000256" key="1">
    <source>
        <dbReference type="ARBA" id="ARBA00004123"/>
    </source>
</evidence>
<dbReference type="GO" id="GO:0005634">
    <property type="term" value="C:nucleus"/>
    <property type="evidence" value="ECO:0007669"/>
    <property type="project" value="UniProtKB-SubCell"/>
</dbReference>
<dbReference type="OrthoDB" id="633443at2759"/>
<proteinExistence type="evidence at transcript level"/>
<reference evidence="8" key="2">
    <citation type="submission" date="2011-01" db="EMBL/GenBank/DDBJ databases">
        <title>Maize Transcription Factor ORFeome Collection.</title>
        <authorList>
            <person name="Gray J."/>
            <person name="Li T."/>
            <person name="Grotewold E."/>
        </authorList>
    </citation>
    <scope>NUCLEOTIDE SEQUENCE</scope>
</reference>
<evidence type="ECO:0000256" key="6">
    <source>
        <dbReference type="SAM" id="MobiDB-lite"/>
    </source>
</evidence>
<feature type="non-terminal residue" evidence="8">
    <location>
        <position position="318"/>
    </location>
</feature>
<dbReference type="PROSITE" id="PS51005">
    <property type="entry name" value="NAC"/>
    <property type="match status" value="1"/>
</dbReference>
<dbReference type="SUPFAM" id="SSF101941">
    <property type="entry name" value="NAC domain"/>
    <property type="match status" value="1"/>
</dbReference>
<feature type="compositionally biased region" description="Polar residues" evidence="6">
    <location>
        <begin position="251"/>
        <end position="263"/>
    </location>
</feature>
<dbReference type="EMBL" id="CM007650">
    <property type="protein sequence ID" value="ONM60901.1"/>
    <property type="molecule type" value="Genomic_DNA"/>
</dbReference>
<reference evidence="8" key="1">
    <citation type="journal article" date="2009" name="Plant Physiol.">
        <title>GRASSIUS: a platform for comparative regulatory genomics across the grasses.</title>
        <authorList>
            <person name="Yilmaz A."/>
            <person name="Nishiyama M.Y.Jr."/>
            <person name="Fuentes B.G."/>
            <person name="Souza G.M."/>
            <person name="Janies D."/>
            <person name="Gray J."/>
            <person name="Grotewold E."/>
        </authorList>
    </citation>
    <scope>NUCLEOTIDE SEQUENCE</scope>
</reference>
<dbReference type="GO" id="GO:0003677">
    <property type="term" value="F:DNA binding"/>
    <property type="evidence" value="ECO:0007669"/>
    <property type="project" value="UniProtKB-KW"/>
</dbReference>
<feature type="region of interest" description="Disordered" evidence="6">
    <location>
        <begin position="225"/>
        <end position="263"/>
    </location>
</feature>
<dbReference type="InterPro" id="IPR036093">
    <property type="entry name" value="NAC_dom_sf"/>
</dbReference>
<keyword evidence="2" id="KW-0805">Transcription regulation</keyword>
<evidence type="ECO:0000259" key="7">
    <source>
        <dbReference type="PROSITE" id="PS51005"/>
    </source>
</evidence>
<dbReference type="GeneID" id="107403159"/>
<dbReference type="SMR" id="F1DJV8"/>
<evidence type="ECO:0000256" key="2">
    <source>
        <dbReference type="ARBA" id="ARBA00023015"/>
    </source>
</evidence>
<protein>
    <submittedName>
        <fullName evidence="8">NAC transcription factor</fullName>
    </submittedName>
</protein>
<evidence type="ECO:0000256" key="4">
    <source>
        <dbReference type="ARBA" id="ARBA00023163"/>
    </source>
</evidence>
<dbReference type="InterPro" id="IPR003441">
    <property type="entry name" value="NAC-dom"/>
</dbReference>
<reference evidence="11" key="5">
    <citation type="submission" date="2019-07" db="EMBL/GenBank/DDBJ databases">
        <authorList>
            <person name="Seetharam A."/>
            <person name="Woodhouse M."/>
            <person name="Cannon E."/>
        </authorList>
    </citation>
    <scope>NUCLEOTIDE SEQUENCE [LARGE SCALE GENOMIC DNA]</scope>
    <source>
        <strain evidence="11">cv. B73</strain>
    </source>
</reference>
<keyword evidence="5" id="KW-0539">Nucleus</keyword>
<dbReference type="IntAct" id="F1DJV8">
    <property type="interactions" value="1"/>
</dbReference>
<dbReference type="ExpressionAtlas" id="F1DJV8">
    <property type="expression patterns" value="baseline and differential"/>
</dbReference>
<evidence type="ECO:0000313" key="8">
    <source>
        <dbReference type="EMBL" id="ADX60128.1"/>
    </source>
</evidence>
<dbReference type="STRING" id="4577.F1DJV8"/>
<keyword evidence="3" id="KW-0238">DNA-binding</keyword>